<keyword evidence="3" id="KW-0472">Membrane</keyword>
<proteinExistence type="inferred from homology"/>
<feature type="transmembrane region" description="Helical" evidence="3">
    <location>
        <begin position="489"/>
        <end position="513"/>
    </location>
</feature>
<dbReference type="PRINTS" id="PR00792">
    <property type="entry name" value="PEPSIN"/>
</dbReference>
<dbReference type="AlphaFoldDB" id="A0A3M7ACX2"/>
<dbReference type="PANTHER" id="PTHR47966:SF51">
    <property type="entry name" value="BETA-SITE APP-CLEAVING ENZYME, ISOFORM A-RELATED"/>
    <property type="match status" value="1"/>
</dbReference>
<sequence length="626" mass="67506">MRELAASVAVKVDGGQPSLFDISHRRIAINRAHVLFHKQQLSILRDSEIRSHASYPVVLATQSMSRPPTPFPLVLAPSWSFDGDDGSWSSFLIEVGNPPQSFRVLPSTSVSEVWLPLPQGCQGIMSDVSDCGDRRGVNTINDTASLGFQTNVSSTWESIGIYKLEAEQTLFGKDNDALYGLDTVSINLMDSSGQNSTSKIDSQTVAGFATGDFWLGSLGLGSAQANFTTENGNIPSLITSLKSKNLTGSASFGYAAGASYASPADYGSLVLGGYDKARSQGSNLTIPLGGPNNQTLGVGVVNILAENTANGTVSLWRDPSPLIATIDSTVSQLWLPQSVCDLFASTFSLDFDNTTGLYLVNDTTHQQLLRSNPSISFMIGPNTTETSTSAAADNLNIVLPYAAFDLQADIPLYNSSTNYFPIRVAANESQFTLGRTFLQEAYLFVDWERQNMTISQMAHQNETAEIVPVEPYSLHSDGGEGESGLGTGAIVGIAIGASAAIVLAVGFLVFFILRSQRRRKRAATALARKVEEDPSGFSSDEKKKHEIVNELDGDRLILPEIMSEQRHELSGGDDSEMKNEAMSTPLVEMPDDQVVGKELEDTSTSAGTTQEGEWKQRHVNEVYELP</sequence>
<feature type="compositionally biased region" description="Polar residues" evidence="2">
    <location>
        <begin position="602"/>
        <end position="611"/>
    </location>
</feature>
<dbReference type="CDD" id="cd05471">
    <property type="entry name" value="pepsin_like"/>
    <property type="match status" value="1"/>
</dbReference>
<name>A0A3M7ACX2_HORWE</name>
<dbReference type="EMBL" id="QWIL01000040">
    <property type="protein sequence ID" value="RMY25333.1"/>
    <property type="molecule type" value="Genomic_DNA"/>
</dbReference>
<dbReference type="Gene3D" id="2.40.70.10">
    <property type="entry name" value="Acid Proteases"/>
    <property type="match status" value="2"/>
</dbReference>
<evidence type="ECO:0000256" key="2">
    <source>
        <dbReference type="SAM" id="MobiDB-lite"/>
    </source>
</evidence>
<dbReference type="PANTHER" id="PTHR47966">
    <property type="entry name" value="BETA-SITE APP-CLEAVING ENZYME, ISOFORM A-RELATED"/>
    <property type="match status" value="1"/>
</dbReference>
<dbReference type="CDD" id="cd12087">
    <property type="entry name" value="TM_EGFR-like"/>
    <property type="match status" value="1"/>
</dbReference>
<dbReference type="GO" id="GO:0000324">
    <property type="term" value="C:fungal-type vacuole"/>
    <property type="evidence" value="ECO:0007669"/>
    <property type="project" value="TreeGrafter"/>
</dbReference>
<dbReference type="InterPro" id="IPR034164">
    <property type="entry name" value="Pepsin-like_dom"/>
</dbReference>
<feature type="region of interest" description="Disordered" evidence="2">
    <location>
        <begin position="598"/>
        <end position="626"/>
    </location>
</feature>
<organism evidence="5 6">
    <name type="scientific">Hortaea werneckii</name>
    <name type="common">Black yeast</name>
    <name type="synonym">Cladosporium werneckii</name>
    <dbReference type="NCBI Taxonomy" id="91943"/>
    <lineage>
        <taxon>Eukaryota</taxon>
        <taxon>Fungi</taxon>
        <taxon>Dikarya</taxon>
        <taxon>Ascomycota</taxon>
        <taxon>Pezizomycotina</taxon>
        <taxon>Dothideomycetes</taxon>
        <taxon>Dothideomycetidae</taxon>
        <taxon>Mycosphaerellales</taxon>
        <taxon>Teratosphaeriaceae</taxon>
        <taxon>Hortaea</taxon>
    </lineage>
</organism>
<feature type="compositionally biased region" description="Basic and acidic residues" evidence="2">
    <location>
        <begin position="612"/>
        <end position="626"/>
    </location>
</feature>
<comment type="caution">
    <text evidence="5">The sequence shown here is derived from an EMBL/GenBank/DDBJ whole genome shotgun (WGS) entry which is preliminary data.</text>
</comment>
<dbReference type="InterPro" id="IPR033121">
    <property type="entry name" value="PEPTIDASE_A1"/>
</dbReference>
<dbReference type="OrthoDB" id="4074350at2759"/>
<gene>
    <name evidence="5" type="ORF">D0867_00793</name>
</gene>
<reference evidence="5 6" key="1">
    <citation type="journal article" date="2018" name="BMC Genomics">
        <title>Genomic evidence for intraspecific hybridization in a clonal and extremely halotolerant yeast.</title>
        <authorList>
            <person name="Gostincar C."/>
            <person name="Stajich J.E."/>
            <person name="Zupancic J."/>
            <person name="Zalar P."/>
            <person name="Gunde-Cimerman N."/>
        </authorList>
    </citation>
    <scope>NUCLEOTIDE SEQUENCE [LARGE SCALE GENOMIC DNA]</scope>
    <source>
        <strain evidence="5 6">EXF-6669</strain>
    </source>
</reference>
<dbReference type="SUPFAM" id="SSF50630">
    <property type="entry name" value="Acid proteases"/>
    <property type="match status" value="1"/>
</dbReference>
<feature type="domain" description="Peptidase A1" evidence="4">
    <location>
        <begin position="89"/>
        <end position="455"/>
    </location>
</feature>
<keyword evidence="3" id="KW-1133">Transmembrane helix</keyword>
<dbReference type="GO" id="GO:0004190">
    <property type="term" value="F:aspartic-type endopeptidase activity"/>
    <property type="evidence" value="ECO:0007669"/>
    <property type="project" value="InterPro"/>
</dbReference>
<evidence type="ECO:0000259" key="4">
    <source>
        <dbReference type="PROSITE" id="PS51767"/>
    </source>
</evidence>
<evidence type="ECO:0000256" key="1">
    <source>
        <dbReference type="ARBA" id="ARBA00007447"/>
    </source>
</evidence>
<keyword evidence="3" id="KW-0812">Transmembrane</keyword>
<dbReference type="Pfam" id="PF00026">
    <property type="entry name" value="Asp"/>
    <property type="match status" value="1"/>
</dbReference>
<dbReference type="InterPro" id="IPR021109">
    <property type="entry name" value="Peptidase_aspartic_dom_sf"/>
</dbReference>
<dbReference type="Proteomes" id="UP000271337">
    <property type="component" value="Unassembled WGS sequence"/>
</dbReference>
<protein>
    <recommendedName>
        <fullName evidence="4">Peptidase A1 domain-containing protein</fullName>
    </recommendedName>
</protein>
<dbReference type="GO" id="GO:0006508">
    <property type="term" value="P:proteolysis"/>
    <property type="evidence" value="ECO:0007669"/>
    <property type="project" value="InterPro"/>
</dbReference>
<dbReference type="VEuPathDB" id="FungiDB:BTJ68_03777"/>
<accession>A0A3M7ACX2</accession>
<comment type="similarity">
    <text evidence="1">Belongs to the peptidase A1 family.</text>
</comment>
<dbReference type="InterPro" id="IPR001461">
    <property type="entry name" value="Aspartic_peptidase_A1"/>
</dbReference>
<dbReference type="PROSITE" id="PS51767">
    <property type="entry name" value="PEPTIDASE_A1"/>
    <property type="match status" value="1"/>
</dbReference>
<evidence type="ECO:0000313" key="6">
    <source>
        <dbReference type="Proteomes" id="UP000271337"/>
    </source>
</evidence>
<evidence type="ECO:0000313" key="5">
    <source>
        <dbReference type="EMBL" id="RMY25333.1"/>
    </source>
</evidence>
<evidence type="ECO:0000256" key="3">
    <source>
        <dbReference type="SAM" id="Phobius"/>
    </source>
</evidence>